<evidence type="ECO:0000313" key="1">
    <source>
        <dbReference type="EMBL" id="MBW81761.1"/>
    </source>
</evidence>
<protein>
    <submittedName>
        <fullName evidence="1">Uncharacterized protein LOC107417253</fullName>
    </submittedName>
</protein>
<name>A0A2P2IKQ8_RHIMU</name>
<proteinExistence type="predicted"/>
<reference evidence="1" key="1">
    <citation type="submission" date="2018-02" db="EMBL/GenBank/DDBJ databases">
        <title>Rhizophora mucronata_Transcriptome.</title>
        <authorList>
            <person name="Meera S.P."/>
            <person name="Sreeshan A."/>
            <person name="Augustine A."/>
        </authorList>
    </citation>
    <scope>NUCLEOTIDE SEQUENCE</scope>
    <source>
        <tissue evidence="1">Leaf</tissue>
    </source>
</reference>
<dbReference type="EMBL" id="GGEC01001278">
    <property type="protein sequence ID" value="MBW81761.1"/>
    <property type="molecule type" value="Transcribed_RNA"/>
</dbReference>
<dbReference type="AlphaFoldDB" id="A0A2P2IKQ8"/>
<accession>A0A2P2IKQ8</accession>
<sequence length="111" mass="12930">MSLESFLHHRWKQKLQRMNQIGVSTECPENLLCLPVRSCLLKNRIWSGFSESMAWRIPASQNLLGHLPLCFQPNQVKISVFSDIMDCSHIKHNQDVTYDSFNQTRDHSSKD</sequence>
<organism evidence="1">
    <name type="scientific">Rhizophora mucronata</name>
    <name type="common">Asiatic mangrove</name>
    <dbReference type="NCBI Taxonomy" id="61149"/>
    <lineage>
        <taxon>Eukaryota</taxon>
        <taxon>Viridiplantae</taxon>
        <taxon>Streptophyta</taxon>
        <taxon>Embryophyta</taxon>
        <taxon>Tracheophyta</taxon>
        <taxon>Spermatophyta</taxon>
        <taxon>Magnoliopsida</taxon>
        <taxon>eudicotyledons</taxon>
        <taxon>Gunneridae</taxon>
        <taxon>Pentapetalae</taxon>
        <taxon>rosids</taxon>
        <taxon>fabids</taxon>
        <taxon>Malpighiales</taxon>
        <taxon>Rhizophoraceae</taxon>
        <taxon>Rhizophora</taxon>
    </lineage>
</organism>